<proteinExistence type="predicted"/>
<name>A0A1X6YXL4_9RHOB</name>
<evidence type="ECO:0008006" key="5">
    <source>
        <dbReference type="Google" id="ProtNLM"/>
    </source>
</evidence>
<feature type="transmembrane region" description="Helical" evidence="2">
    <location>
        <begin position="50"/>
        <end position="68"/>
    </location>
</feature>
<evidence type="ECO:0000313" key="3">
    <source>
        <dbReference type="EMBL" id="SLN34652.1"/>
    </source>
</evidence>
<evidence type="ECO:0000256" key="2">
    <source>
        <dbReference type="SAM" id="Phobius"/>
    </source>
</evidence>
<dbReference type="EMBL" id="FWFX01000004">
    <property type="protein sequence ID" value="SLN34652.1"/>
    <property type="molecule type" value="Genomic_DNA"/>
</dbReference>
<dbReference type="Proteomes" id="UP000193061">
    <property type="component" value="Unassembled WGS sequence"/>
</dbReference>
<evidence type="ECO:0000313" key="4">
    <source>
        <dbReference type="Proteomes" id="UP000193061"/>
    </source>
</evidence>
<accession>A0A1X6YXL4</accession>
<feature type="transmembrane region" description="Helical" evidence="2">
    <location>
        <begin position="7"/>
        <end position="30"/>
    </location>
</feature>
<sequence>MTFSKNHWIFVLAMNLIRIALGSYFIGVALDLIPGVNQRALFLPYMTYELADLVGSGLLFCIGVAFMTGLMTRTYALALAMFVMCSSVVQNFFPFDVEHLTEFWRDITLSAAVLMAYTNVGQVELQKLTLPRRASRSSTTSKHARVATHPIETAQSE</sequence>
<feature type="region of interest" description="Disordered" evidence="1">
    <location>
        <begin position="134"/>
        <end position="157"/>
    </location>
</feature>
<dbReference type="AlphaFoldDB" id="A0A1X6YXL4"/>
<keyword evidence="2" id="KW-1133">Transmembrane helix</keyword>
<organism evidence="3 4">
    <name type="scientific">Roseovarius albus</name>
    <dbReference type="NCBI Taxonomy" id="1247867"/>
    <lineage>
        <taxon>Bacteria</taxon>
        <taxon>Pseudomonadati</taxon>
        <taxon>Pseudomonadota</taxon>
        <taxon>Alphaproteobacteria</taxon>
        <taxon>Rhodobacterales</taxon>
        <taxon>Roseobacteraceae</taxon>
        <taxon>Roseovarius</taxon>
    </lineage>
</organism>
<evidence type="ECO:0000256" key="1">
    <source>
        <dbReference type="SAM" id="MobiDB-lite"/>
    </source>
</evidence>
<dbReference type="RefSeq" id="WP_143534399.1">
    <property type="nucleotide sequence ID" value="NZ_FWFX01000004.1"/>
</dbReference>
<keyword evidence="2" id="KW-0812">Transmembrane</keyword>
<keyword evidence="4" id="KW-1185">Reference proteome</keyword>
<gene>
    <name evidence="3" type="ORF">ROA7450_01587</name>
</gene>
<dbReference type="OrthoDB" id="7870032at2"/>
<protein>
    <recommendedName>
        <fullName evidence="5">DoxX</fullName>
    </recommendedName>
</protein>
<reference evidence="3 4" key="1">
    <citation type="submission" date="2017-03" db="EMBL/GenBank/DDBJ databases">
        <authorList>
            <person name="Afonso C.L."/>
            <person name="Miller P.J."/>
            <person name="Scott M.A."/>
            <person name="Spackman E."/>
            <person name="Goraichik I."/>
            <person name="Dimitrov K.M."/>
            <person name="Suarez D.L."/>
            <person name="Swayne D.E."/>
        </authorList>
    </citation>
    <scope>NUCLEOTIDE SEQUENCE [LARGE SCALE GENOMIC DNA]</scope>
    <source>
        <strain evidence="3 4">CECT 7450</strain>
    </source>
</reference>
<keyword evidence="2" id="KW-0472">Membrane</keyword>